<name>M2TKL0_9SPHN</name>
<accession>M2TKL0</accession>
<gene>
    <name evidence="2" type="ORF">C725_2492</name>
</gene>
<dbReference type="AlphaFoldDB" id="M2TKL0"/>
<organism evidence="2 3">
    <name type="scientific">Pacificimonas flava</name>
    <dbReference type="NCBI Taxonomy" id="1234595"/>
    <lineage>
        <taxon>Bacteria</taxon>
        <taxon>Pseudomonadati</taxon>
        <taxon>Pseudomonadota</taxon>
        <taxon>Alphaproteobacteria</taxon>
        <taxon>Sphingomonadales</taxon>
        <taxon>Sphingosinicellaceae</taxon>
        <taxon>Pacificimonas</taxon>
    </lineage>
</organism>
<keyword evidence="1" id="KW-0732">Signal</keyword>
<evidence type="ECO:0000313" key="3">
    <source>
        <dbReference type="Proteomes" id="UP000011717"/>
    </source>
</evidence>
<protein>
    <recommendedName>
        <fullName evidence="4">PepSY domain-containing protein</fullName>
    </recommendedName>
</protein>
<feature type="signal peptide" evidence="1">
    <location>
        <begin position="1"/>
        <end position="21"/>
    </location>
</feature>
<sequence>MQRLTPLIASLLLAASALGPAAFPGQAQSEDALRDQDAALEAREAGRLLSLGDIRSNVAGVVGGKFLGCDCDPHAARYRMKFLREGKVVMVDVDARTGNILRINE</sequence>
<dbReference type="OrthoDB" id="7428944at2"/>
<dbReference type="Proteomes" id="UP000011717">
    <property type="component" value="Unassembled WGS sequence"/>
</dbReference>
<keyword evidence="3" id="KW-1185">Reference proteome</keyword>
<dbReference type="EMBL" id="AMRV01000009">
    <property type="protein sequence ID" value="EMD82206.1"/>
    <property type="molecule type" value="Genomic_DNA"/>
</dbReference>
<feature type="chain" id="PRO_5004026048" description="PepSY domain-containing protein" evidence="1">
    <location>
        <begin position="22"/>
        <end position="105"/>
    </location>
</feature>
<evidence type="ECO:0008006" key="4">
    <source>
        <dbReference type="Google" id="ProtNLM"/>
    </source>
</evidence>
<evidence type="ECO:0000313" key="2">
    <source>
        <dbReference type="EMBL" id="EMD82206.1"/>
    </source>
</evidence>
<comment type="caution">
    <text evidence="2">The sequence shown here is derived from an EMBL/GenBank/DDBJ whole genome shotgun (WGS) entry which is preliminary data.</text>
</comment>
<dbReference type="RefSeq" id="WP_008603381.1">
    <property type="nucleotide sequence ID" value="NZ_AMRV01000009.1"/>
</dbReference>
<evidence type="ECO:0000256" key="1">
    <source>
        <dbReference type="SAM" id="SignalP"/>
    </source>
</evidence>
<proteinExistence type="predicted"/>
<reference evidence="2 3" key="1">
    <citation type="journal article" date="2013" name="Genome Announc.">
        <title>Draft Genome Sequence of Strain JLT2015T, Belonging to the Family Sphingomonadaceae of the Alphaproteobacteria.</title>
        <authorList>
            <person name="Tang K."/>
            <person name="Liu K."/>
            <person name="Li S."/>
            <person name="Jiao N."/>
        </authorList>
    </citation>
    <scope>NUCLEOTIDE SEQUENCE [LARGE SCALE GENOMIC DNA]</scope>
    <source>
        <strain evidence="2 3">JLT2015</strain>
    </source>
</reference>